<keyword evidence="3 6" id="KW-0808">Transferase</keyword>
<evidence type="ECO:0000256" key="1">
    <source>
        <dbReference type="ARBA" id="ARBA00001946"/>
    </source>
</evidence>
<dbReference type="InterPro" id="IPR000092">
    <property type="entry name" value="Polyprenyl_synt"/>
</dbReference>
<keyword evidence="4" id="KW-0479">Metal-binding</keyword>
<dbReference type="CDD" id="cd00685">
    <property type="entry name" value="Trans_IPPS_HT"/>
    <property type="match status" value="1"/>
</dbReference>
<keyword evidence="5" id="KW-0460">Magnesium</keyword>
<gene>
    <name evidence="7" type="ORF">GCM10010977_19230</name>
</gene>
<dbReference type="PROSITE" id="PS00444">
    <property type="entry name" value="POLYPRENYL_SYNTHASE_2"/>
    <property type="match status" value="1"/>
</dbReference>
<accession>A0ABQ2M4C4</accession>
<dbReference type="Gene3D" id="1.10.600.10">
    <property type="entry name" value="Farnesyl Diphosphate Synthase"/>
    <property type="match status" value="1"/>
</dbReference>
<keyword evidence="8" id="KW-1185">Reference proteome</keyword>
<reference evidence="8" key="1">
    <citation type="journal article" date="2019" name="Int. J. Syst. Evol. Microbiol.">
        <title>The Global Catalogue of Microorganisms (GCM) 10K type strain sequencing project: providing services to taxonomists for standard genome sequencing and annotation.</title>
        <authorList>
            <consortium name="The Broad Institute Genomics Platform"/>
            <consortium name="The Broad Institute Genome Sequencing Center for Infectious Disease"/>
            <person name="Wu L."/>
            <person name="Ma J."/>
        </authorList>
    </citation>
    <scope>NUCLEOTIDE SEQUENCE [LARGE SCALE GENOMIC DNA]</scope>
    <source>
        <strain evidence="8">CGMCC 1.7064</strain>
    </source>
</reference>
<dbReference type="InterPro" id="IPR008949">
    <property type="entry name" value="Isoprenoid_synthase_dom_sf"/>
</dbReference>
<dbReference type="PANTHER" id="PTHR12001:SF69">
    <property type="entry name" value="ALL TRANS-POLYPRENYL-DIPHOSPHATE SYNTHASE PDSS1"/>
    <property type="match status" value="1"/>
</dbReference>
<comment type="cofactor">
    <cofactor evidence="1">
        <name>Mg(2+)</name>
        <dbReference type="ChEBI" id="CHEBI:18420"/>
    </cofactor>
</comment>
<dbReference type="SFLD" id="SFLDS00005">
    <property type="entry name" value="Isoprenoid_Synthase_Type_I"/>
    <property type="match status" value="1"/>
</dbReference>
<dbReference type="SUPFAM" id="SSF48576">
    <property type="entry name" value="Terpenoid synthases"/>
    <property type="match status" value="1"/>
</dbReference>
<comment type="similarity">
    <text evidence="2 6">Belongs to the FPP/GGPP synthase family.</text>
</comment>
<evidence type="ECO:0000256" key="5">
    <source>
        <dbReference type="ARBA" id="ARBA00022842"/>
    </source>
</evidence>
<evidence type="ECO:0000256" key="3">
    <source>
        <dbReference type="ARBA" id="ARBA00022679"/>
    </source>
</evidence>
<dbReference type="InterPro" id="IPR033749">
    <property type="entry name" value="Polyprenyl_synt_CS"/>
</dbReference>
<organism evidence="7 8">
    <name type="scientific">Citricoccus zhacaiensis</name>
    <dbReference type="NCBI Taxonomy" id="489142"/>
    <lineage>
        <taxon>Bacteria</taxon>
        <taxon>Bacillati</taxon>
        <taxon>Actinomycetota</taxon>
        <taxon>Actinomycetes</taxon>
        <taxon>Micrococcales</taxon>
        <taxon>Micrococcaceae</taxon>
        <taxon>Citricoccus</taxon>
    </lineage>
</organism>
<sequence>MTSPEPVSRADVSTGVTSGVPADDLAGLPGVPVGGLVLPAGFETLAEHGDLLDVVTTALEQVEHELSEAVTNADQLADHTSRHLLEAGGKRIRPLLTILSSLLGEAGVGAGQVGEVAAEVRSAAVVMELTHLATLYHDDVMDEAPVRRGAPAAHQVWGNSVAILAGDLIFARASLLMATLGPEAVAIQARTFERLVMGQLWETVGPEEQDDQLEHYLRVIGGKTGSLIASAGRLGAHFGGCDEATVQILEDYGEKVGMAFQLADDVIDLTSTSHASGKTPGTDLKERVPTLPVLLLRQAAPTDATAAAVLELVDGPLDTDEQLAAAVAAVSAHPVIERAWDITRGWSADAVEALAPLPESPVKSALVAFADYVVNRDS</sequence>
<proteinExistence type="inferred from homology"/>
<dbReference type="PANTHER" id="PTHR12001">
    <property type="entry name" value="GERANYLGERANYL PYROPHOSPHATE SYNTHASE"/>
    <property type="match status" value="1"/>
</dbReference>
<dbReference type="EMBL" id="BMLQ01000005">
    <property type="protein sequence ID" value="GGO45768.1"/>
    <property type="molecule type" value="Genomic_DNA"/>
</dbReference>
<name>A0ABQ2M4C4_9MICC</name>
<dbReference type="Proteomes" id="UP000642509">
    <property type="component" value="Unassembled WGS sequence"/>
</dbReference>
<evidence type="ECO:0000313" key="7">
    <source>
        <dbReference type="EMBL" id="GGO45768.1"/>
    </source>
</evidence>
<evidence type="ECO:0000256" key="6">
    <source>
        <dbReference type="RuleBase" id="RU004466"/>
    </source>
</evidence>
<evidence type="ECO:0000313" key="8">
    <source>
        <dbReference type="Proteomes" id="UP000642509"/>
    </source>
</evidence>
<evidence type="ECO:0000256" key="2">
    <source>
        <dbReference type="ARBA" id="ARBA00006706"/>
    </source>
</evidence>
<dbReference type="Pfam" id="PF00348">
    <property type="entry name" value="polyprenyl_synt"/>
    <property type="match status" value="1"/>
</dbReference>
<comment type="caution">
    <text evidence="7">The sequence shown here is derived from an EMBL/GenBank/DDBJ whole genome shotgun (WGS) entry which is preliminary data.</text>
</comment>
<evidence type="ECO:0000256" key="4">
    <source>
        <dbReference type="ARBA" id="ARBA00022723"/>
    </source>
</evidence>
<protein>
    <submittedName>
        <fullName evidence="7">Geranylgeranyl pyrophosphate synthase</fullName>
    </submittedName>
</protein>
<dbReference type="SFLD" id="SFLDG01017">
    <property type="entry name" value="Polyprenyl_Transferase_Like"/>
    <property type="match status" value="1"/>
</dbReference>